<dbReference type="Gene3D" id="2.130.10.10">
    <property type="entry name" value="YVTN repeat-like/Quinoprotein amine dehydrogenase"/>
    <property type="match status" value="3"/>
</dbReference>
<dbReference type="InterPro" id="IPR003594">
    <property type="entry name" value="HATPase_dom"/>
</dbReference>
<keyword evidence="3" id="KW-0902">Two-component regulatory system</keyword>
<keyword evidence="2" id="KW-0418">Kinase</keyword>
<keyword evidence="7" id="KW-1185">Reference proteome</keyword>
<evidence type="ECO:0000313" key="7">
    <source>
        <dbReference type="Proteomes" id="UP001620409"/>
    </source>
</evidence>
<dbReference type="InterPro" id="IPR015943">
    <property type="entry name" value="WD40/YVTN_repeat-like_dom_sf"/>
</dbReference>
<dbReference type="RefSeq" id="WP_380009719.1">
    <property type="nucleotide sequence ID" value="NZ_JADIKI010000022.1"/>
</dbReference>
<dbReference type="CDD" id="cd00146">
    <property type="entry name" value="PKD"/>
    <property type="match status" value="1"/>
</dbReference>
<name>A0ABW8IIV3_9GAMM</name>
<dbReference type="InterPro" id="IPR036890">
    <property type="entry name" value="HATPase_C_sf"/>
</dbReference>
<keyword evidence="4" id="KW-0812">Transmembrane</keyword>
<dbReference type="CDD" id="cd16917">
    <property type="entry name" value="HATPase_UhpB-NarQ-NarX-like"/>
    <property type="match status" value="1"/>
</dbReference>
<dbReference type="Pfam" id="PF07730">
    <property type="entry name" value="HisKA_3"/>
    <property type="match status" value="1"/>
</dbReference>
<dbReference type="PANTHER" id="PTHR24421">
    <property type="entry name" value="NITRATE/NITRITE SENSOR PROTEIN NARX-RELATED"/>
    <property type="match status" value="1"/>
</dbReference>
<dbReference type="Pfam" id="PF07495">
    <property type="entry name" value="Y_Y_Y"/>
    <property type="match status" value="1"/>
</dbReference>
<proteinExistence type="predicted"/>
<dbReference type="Gene3D" id="2.60.40.10">
    <property type="entry name" value="Immunoglobulins"/>
    <property type="match status" value="1"/>
</dbReference>
<sequence length="1041" mass="114727">MGWRILRYGSMGMHPIGKKAFMLALGWISGQAQQLRSFLGCMLLAGLFLPQTALPAEPPHVVISLSSQTPYRLQLSQLQHRAYLSRDGAPASGTAIAQTPDGFLWFATQNGLYRFDGEHFDNSVTRLLPTTSIFSLYAEPNGDLWIGYTFGGISLLHDGKVSNIPSTALPGGSVIGFARAADNTLWIATTRGVARQRGDQWETVGPSLGYLDHHPQWFGKIDGEIYLFDTDTAYVLDERSNQFQSVDFLQAKRDLIGLPAGMALKKSYPYWASLRDPSGALWFTREDQGGITRAHWSDGDSSPSSEEHFDRRDGLTGQFALFYFMDRESNVWVATEGGVDRFSVGKFTPVRFPNNFPNDVTNITIAADALGGIWVGSLREYGLYIKGDQDPVRIAGFGLGADCSAVDSHGVAWMPGRSDLETYDGSHVEHVPPPPGTLVDDHGGQGLQACQGIAKDAAGDVWVSLVKVGVFRLSKGAWTLNGGLKDLPEGAAIRVLSDESGRIWLTYPSNRIAVVDRDRVKLYNTTNGLNVGNVFALHVRGTHAWVTGDNGVAYLSPSGTFTSLVGAGDNTLRGMSGVVETRTGELWLNGPDGVYRIGADEIAKWLKQPGYAPSYELFTQADGINGVPLPIRPGPTMVESTDGRIWVVTKQNLSWIDPAHIRRNTIAPDVSISTLASGNSSWPAASVPSLPPSTQGIHIAYTAPSLSMPERVHFRYRLKEVDDEWQDDGGRREVFYTHMQPGSYHFEVVALNEDGIASPQPATLNFTIMPAFYQTPWFKVLMACVAVLALSLIYMLRLRLVERRYQLLMEERLSERERIARDLHDTLLQGMQGMLLQIEVLSRSHDLSVNQRLRITGIEEKMRGVLTEGRDAINELRVATSGYTDLIEKLETIGNDAAIHSAMHFSIRVDGKSRALRPCACEEVIAIVRESVINAFKHAEAEWVVVSVNYTPKAFIVDVTDNGIGITEKKIQEQQKAGHWGVAGMRERASQLGGRLIIRGANPRGTTVELTMPGHAAYATHSSVMRRWLRRWTLAGRDGYR</sequence>
<dbReference type="SUPFAM" id="SSF55874">
    <property type="entry name" value="ATPase domain of HSP90 chaperone/DNA topoisomerase II/histidine kinase"/>
    <property type="match status" value="1"/>
</dbReference>
<keyword evidence="4" id="KW-0472">Membrane</keyword>
<feature type="transmembrane region" description="Helical" evidence="4">
    <location>
        <begin position="777"/>
        <end position="796"/>
    </location>
</feature>
<evidence type="ECO:0000256" key="2">
    <source>
        <dbReference type="ARBA" id="ARBA00022777"/>
    </source>
</evidence>
<dbReference type="Gene3D" id="1.20.5.1930">
    <property type="match status" value="1"/>
</dbReference>
<evidence type="ECO:0000256" key="4">
    <source>
        <dbReference type="SAM" id="Phobius"/>
    </source>
</evidence>
<comment type="caution">
    <text evidence="6">The sequence shown here is derived from an EMBL/GenBank/DDBJ whole genome shotgun (WGS) entry which is preliminary data.</text>
</comment>
<feature type="domain" description="Histidine kinase/HSP90-like ATPase" evidence="5">
    <location>
        <begin position="919"/>
        <end position="1016"/>
    </location>
</feature>
<accession>A0ABW8IIV3</accession>
<evidence type="ECO:0000256" key="1">
    <source>
        <dbReference type="ARBA" id="ARBA00022679"/>
    </source>
</evidence>
<dbReference type="SUPFAM" id="SSF63829">
    <property type="entry name" value="Calcium-dependent phosphotriesterase"/>
    <property type="match status" value="2"/>
</dbReference>
<dbReference type="InterPro" id="IPR011712">
    <property type="entry name" value="Sig_transdc_His_kin_sub3_dim/P"/>
</dbReference>
<dbReference type="Proteomes" id="UP001620409">
    <property type="component" value="Unassembled WGS sequence"/>
</dbReference>
<keyword evidence="4" id="KW-1133">Transmembrane helix</keyword>
<evidence type="ECO:0000313" key="6">
    <source>
        <dbReference type="EMBL" id="MFK2854710.1"/>
    </source>
</evidence>
<dbReference type="InterPro" id="IPR013783">
    <property type="entry name" value="Ig-like_fold"/>
</dbReference>
<dbReference type="InterPro" id="IPR011123">
    <property type="entry name" value="Y_Y_Y"/>
</dbReference>
<dbReference type="Gene3D" id="3.30.565.10">
    <property type="entry name" value="Histidine kinase-like ATPase, C-terminal domain"/>
    <property type="match status" value="1"/>
</dbReference>
<reference evidence="6 7" key="1">
    <citation type="submission" date="2020-10" db="EMBL/GenBank/DDBJ databases">
        <title>Phylogeny of dyella-like bacteria.</title>
        <authorList>
            <person name="Fu J."/>
        </authorList>
    </citation>
    <scope>NUCLEOTIDE SEQUENCE [LARGE SCALE GENOMIC DNA]</scope>
    <source>
        <strain evidence="6 7">DHG40</strain>
    </source>
</reference>
<dbReference type="Pfam" id="PF02518">
    <property type="entry name" value="HATPase_c"/>
    <property type="match status" value="1"/>
</dbReference>
<protein>
    <recommendedName>
        <fullName evidence="5">Histidine kinase/HSP90-like ATPase domain-containing protein</fullName>
    </recommendedName>
</protein>
<gene>
    <name evidence="6" type="ORF">ISP18_08930</name>
</gene>
<evidence type="ECO:0000256" key="3">
    <source>
        <dbReference type="ARBA" id="ARBA00023012"/>
    </source>
</evidence>
<evidence type="ECO:0000259" key="5">
    <source>
        <dbReference type="SMART" id="SM00387"/>
    </source>
</evidence>
<dbReference type="SMART" id="SM00387">
    <property type="entry name" value="HATPase_c"/>
    <property type="match status" value="1"/>
</dbReference>
<dbReference type="EMBL" id="JADIKI010000022">
    <property type="protein sequence ID" value="MFK2854710.1"/>
    <property type="molecule type" value="Genomic_DNA"/>
</dbReference>
<keyword evidence="1" id="KW-0808">Transferase</keyword>
<dbReference type="PANTHER" id="PTHR24421:SF62">
    <property type="entry name" value="SENSORY TRANSDUCTION HISTIDINE KINASE"/>
    <property type="match status" value="1"/>
</dbReference>
<organism evidence="6 7">
    <name type="scientific">Dyella humi</name>
    <dbReference type="NCBI Taxonomy" id="1770547"/>
    <lineage>
        <taxon>Bacteria</taxon>
        <taxon>Pseudomonadati</taxon>
        <taxon>Pseudomonadota</taxon>
        <taxon>Gammaproteobacteria</taxon>
        <taxon>Lysobacterales</taxon>
        <taxon>Rhodanobacteraceae</taxon>
        <taxon>Dyella</taxon>
    </lineage>
</organism>
<dbReference type="InterPro" id="IPR050482">
    <property type="entry name" value="Sensor_HK_TwoCompSys"/>
</dbReference>